<reference evidence="1" key="1">
    <citation type="submission" date="2021-01" db="EMBL/GenBank/DDBJ databases">
        <authorList>
            <person name="Li R."/>
            <person name="Bekaert M."/>
        </authorList>
    </citation>
    <scope>NUCLEOTIDE SEQUENCE</scope>
    <source>
        <strain evidence="1">Farmed</strain>
    </source>
</reference>
<keyword evidence="2" id="KW-1185">Reference proteome</keyword>
<dbReference type="EMBL" id="CAHIKZ030000215">
    <property type="protein sequence ID" value="CAE1160860.1"/>
    <property type="molecule type" value="Genomic_DNA"/>
</dbReference>
<dbReference type="Proteomes" id="UP000597762">
    <property type="component" value="Unassembled WGS sequence"/>
</dbReference>
<gene>
    <name evidence="1" type="ORF">SPHA_6597</name>
</gene>
<dbReference type="AlphaFoldDB" id="A0A812AVL1"/>
<evidence type="ECO:0000313" key="1">
    <source>
        <dbReference type="EMBL" id="CAE1160860.1"/>
    </source>
</evidence>
<organism evidence="1 2">
    <name type="scientific">Acanthosepion pharaonis</name>
    <name type="common">Pharaoh cuttlefish</name>
    <name type="synonym">Sepia pharaonis</name>
    <dbReference type="NCBI Taxonomy" id="158019"/>
    <lineage>
        <taxon>Eukaryota</taxon>
        <taxon>Metazoa</taxon>
        <taxon>Spiralia</taxon>
        <taxon>Lophotrochozoa</taxon>
        <taxon>Mollusca</taxon>
        <taxon>Cephalopoda</taxon>
        <taxon>Coleoidea</taxon>
        <taxon>Decapodiformes</taxon>
        <taxon>Sepiida</taxon>
        <taxon>Sepiina</taxon>
        <taxon>Sepiidae</taxon>
        <taxon>Acanthosepion</taxon>
    </lineage>
</organism>
<sequence>MRDRHEDFQLAEVDEILRYPDPSKIMSEPPILPKGGEVYLYRPKALDRRVRDQYWWVNRGNNFHSKGQKRPTIMKTYFSLKDRNGGRKSDCLNGFRRHLYRLADAKDDEAIIFIHYLGDETLHKPMPHGNTKLSWHNQPAASSRNSTVKTCEKIPNYHDFPATGRYQNNKVMTRNANNTGSKRSSIPANVRTPSNLIKPGVSSVSDKVRQTLTNNRKRSAPGWNTNKTETNKVINSHQFLHNNSSPSAKMAKVTINLTENEQQMPLSRTNQHDIQPPTQAYIRQSISNPAVSRKMKLSTPFHETTGKTSKFDKKPKFFATFCKNTRAANEDEAFD</sequence>
<dbReference type="OrthoDB" id="6099896at2759"/>
<accession>A0A812AVL1</accession>
<protein>
    <submittedName>
        <fullName evidence="1">Uncharacterized protein</fullName>
    </submittedName>
</protein>
<comment type="caution">
    <text evidence="1">The sequence shown here is derived from an EMBL/GenBank/DDBJ whole genome shotgun (WGS) entry which is preliminary data.</text>
</comment>
<name>A0A812AVL1_ACAPH</name>
<proteinExistence type="predicted"/>
<evidence type="ECO:0000313" key="2">
    <source>
        <dbReference type="Proteomes" id="UP000597762"/>
    </source>
</evidence>